<dbReference type="InterPro" id="IPR014008">
    <property type="entry name" value="Cbl_synth_MTase_CbiT"/>
</dbReference>
<evidence type="ECO:0000256" key="4">
    <source>
        <dbReference type="ARBA" id="ARBA00022679"/>
    </source>
</evidence>
<dbReference type="SUPFAM" id="SSF53335">
    <property type="entry name" value="S-adenosyl-L-methionine-dependent methyltransferases"/>
    <property type="match status" value="1"/>
</dbReference>
<dbReference type="InterPro" id="IPR014777">
    <property type="entry name" value="4pyrrole_Mease_sub1"/>
</dbReference>
<dbReference type="CDD" id="cd11644">
    <property type="entry name" value="Precorrin-6Y-MT"/>
    <property type="match status" value="1"/>
</dbReference>
<dbReference type="InterPro" id="IPR006365">
    <property type="entry name" value="Cbl_synth_CobL"/>
</dbReference>
<keyword evidence="3" id="KW-0489">Methyltransferase</keyword>
<dbReference type="OrthoDB" id="9787825at2"/>
<evidence type="ECO:0000313" key="7">
    <source>
        <dbReference type="EMBL" id="PAU96554.1"/>
    </source>
</evidence>
<dbReference type="Proteomes" id="UP000218023">
    <property type="component" value="Unassembled WGS sequence"/>
</dbReference>
<dbReference type="InterPro" id="IPR000878">
    <property type="entry name" value="4pyrrol_Mease"/>
</dbReference>
<evidence type="ECO:0000256" key="5">
    <source>
        <dbReference type="ARBA" id="ARBA00022691"/>
    </source>
</evidence>
<sequence length="391" mass="41317">MSEWLSIIGIGENGLKDLTEASRDALERAEVVFGSPRHLAMVDHPGKFPWPVPFSPAPLLALRGRPVAALVSGDPFWHGAGGSLAQQLPGGEWRAYPGVSLPSLAAARLGWRLEEVACLGLHAAPVEKLRRHLSEGARLIVTLRDGEAPAALGGYLALLGFGASVLHVMEHLGGPKERIRRHAATDDLPRCGNLVACAIEVRGGKGLPHCSGLADDHFDHDGQITKRPVRALALSALAPRPGELLWDLGAGSGSVGIEWLLSHPRNRAIGVERVAARAARARANAASLGVPQLDVRQGRALDLLPELPAPDAVFVGGGLDAPLLDALWACLPAGTRIVAHGVTLETESLLAQAQAHRGGTLLRIELSQVTPLGGKRGWKASYPVLQWSAVR</sequence>
<dbReference type="InterPro" id="IPR029063">
    <property type="entry name" value="SAM-dependent_MTases_sf"/>
</dbReference>
<dbReference type="GO" id="GO:0032259">
    <property type="term" value="P:methylation"/>
    <property type="evidence" value="ECO:0007669"/>
    <property type="project" value="UniProtKB-KW"/>
</dbReference>
<dbReference type="SUPFAM" id="SSF53790">
    <property type="entry name" value="Tetrapyrrole methylase"/>
    <property type="match status" value="1"/>
</dbReference>
<dbReference type="NCBIfam" id="TIGR02469">
    <property type="entry name" value="CbiT"/>
    <property type="match status" value="1"/>
</dbReference>
<feature type="domain" description="Tetrapyrrole methylase" evidence="6">
    <location>
        <begin position="61"/>
        <end position="181"/>
    </location>
</feature>
<name>A0A2A2GHT1_9RHOB</name>
<dbReference type="EMBL" id="NSJZ01000013">
    <property type="protein sequence ID" value="PAU96554.1"/>
    <property type="molecule type" value="Genomic_DNA"/>
</dbReference>
<dbReference type="PANTHER" id="PTHR43182:SF1">
    <property type="entry name" value="COBALT-PRECORRIN-7 C(5)-METHYLTRANSFERASE"/>
    <property type="match status" value="1"/>
</dbReference>
<dbReference type="NCBIfam" id="TIGR02467">
    <property type="entry name" value="CbiE"/>
    <property type="match status" value="1"/>
</dbReference>
<dbReference type="InterPro" id="IPR050714">
    <property type="entry name" value="Cobalamin_biosynth_MTase"/>
</dbReference>
<evidence type="ECO:0000256" key="1">
    <source>
        <dbReference type="ARBA" id="ARBA00004953"/>
    </source>
</evidence>
<accession>A0A2A2GHT1</accession>
<evidence type="ECO:0000259" key="6">
    <source>
        <dbReference type="Pfam" id="PF00590"/>
    </source>
</evidence>
<dbReference type="GO" id="GO:0008276">
    <property type="term" value="F:protein methyltransferase activity"/>
    <property type="evidence" value="ECO:0007669"/>
    <property type="project" value="InterPro"/>
</dbReference>
<gene>
    <name evidence="7" type="ORF">CK240_13200</name>
</gene>
<evidence type="ECO:0000256" key="3">
    <source>
        <dbReference type="ARBA" id="ARBA00022603"/>
    </source>
</evidence>
<dbReference type="PIRSF" id="PIRSF036428">
    <property type="entry name" value="CobL"/>
    <property type="match status" value="1"/>
</dbReference>
<keyword evidence="2" id="KW-0169">Cobalamin biosynthesis</keyword>
<dbReference type="InterPro" id="IPR012818">
    <property type="entry name" value="CbiE"/>
</dbReference>
<dbReference type="GO" id="GO:0009236">
    <property type="term" value="P:cobalamin biosynthetic process"/>
    <property type="evidence" value="ECO:0007669"/>
    <property type="project" value="UniProtKB-UniPathway"/>
</dbReference>
<dbReference type="UniPathway" id="UPA00148"/>
<keyword evidence="4" id="KW-0808">Transferase</keyword>
<organism evidence="7 8">
    <name type="scientific">Paracoccus salipaludis</name>
    <dbReference type="NCBI Taxonomy" id="2032623"/>
    <lineage>
        <taxon>Bacteria</taxon>
        <taxon>Pseudomonadati</taxon>
        <taxon>Pseudomonadota</taxon>
        <taxon>Alphaproteobacteria</taxon>
        <taxon>Rhodobacterales</taxon>
        <taxon>Paracoccaceae</taxon>
        <taxon>Paracoccus</taxon>
    </lineage>
</organism>
<keyword evidence="5" id="KW-0949">S-adenosyl-L-methionine</keyword>
<protein>
    <submittedName>
        <fullName evidence="7">Cobalamin biosynthesis bifunctional protein CbiET</fullName>
    </submittedName>
</protein>
<dbReference type="Gene3D" id="3.40.50.150">
    <property type="entry name" value="Vaccinia Virus protein VP39"/>
    <property type="match status" value="1"/>
</dbReference>
<dbReference type="PANTHER" id="PTHR43182">
    <property type="entry name" value="COBALT-PRECORRIN-6B C(15)-METHYLTRANSFERASE (DECARBOXYLATING)"/>
    <property type="match status" value="1"/>
</dbReference>
<dbReference type="InterPro" id="IPR035996">
    <property type="entry name" value="4pyrrol_Methylase_sf"/>
</dbReference>
<dbReference type="Gene3D" id="3.40.1010.10">
    <property type="entry name" value="Cobalt-precorrin-4 Transmethylase, Domain 1"/>
    <property type="match status" value="1"/>
</dbReference>
<dbReference type="Pfam" id="PF00590">
    <property type="entry name" value="TP_methylase"/>
    <property type="match status" value="1"/>
</dbReference>
<reference evidence="7 8" key="1">
    <citation type="submission" date="2017-09" db="EMBL/GenBank/DDBJ databases">
        <title>Paracoccus alkalisoli sp. nov., isolated from saline alkaline soil.</title>
        <authorList>
            <person name="Dong X."/>
            <person name="Zhang G."/>
        </authorList>
    </citation>
    <scope>NUCLEOTIDE SEQUENCE [LARGE SCALE GENOMIC DNA]</scope>
    <source>
        <strain evidence="7 8">WN007</strain>
    </source>
</reference>
<comment type="pathway">
    <text evidence="1">Cofactor biosynthesis; adenosylcobalamin biosynthesis.</text>
</comment>
<dbReference type="RefSeq" id="WP_095640850.1">
    <property type="nucleotide sequence ID" value="NZ_NSJZ01000013.1"/>
</dbReference>
<dbReference type="AlphaFoldDB" id="A0A2A2GHT1"/>
<comment type="caution">
    <text evidence="7">The sequence shown here is derived from an EMBL/GenBank/DDBJ whole genome shotgun (WGS) entry which is preliminary data.</text>
</comment>
<proteinExistence type="predicted"/>
<keyword evidence="8" id="KW-1185">Reference proteome</keyword>
<evidence type="ECO:0000256" key="2">
    <source>
        <dbReference type="ARBA" id="ARBA00022573"/>
    </source>
</evidence>
<evidence type="ECO:0000313" key="8">
    <source>
        <dbReference type="Proteomes" id="UP000218023"/>
    </source>
</evidence>